<keyword evidence="1" id="KW-0732">Signal</keyword>
<evidence type="ECO:0000313" key="2">
    <source>
        <dbReference type="EMBL" id="CBY37052.1"/>
    </source>
</evidence>
<feature type="chain" id="PRO_5003192396" evidence="1">
    <location>
        <begin position="19"/>
        <end position="149"/>
    </location>
</feature>
<feature type="signal peptide" evidence="1">
    <location>
        <begin position="1"/>
        <end position="18"/>
    </location>
</feature>
<protein>
    <submittedName>
        <fullName evidence="2">Uncharacterized protein</fullName>
    </submittedName>
</protein>
<gene>
    <name evidence="2" type="ORF">GSOID_T00030119001</name>
</gene>
<dbReference type="AlphaFoldDB" id="E4YNK4"/>
<dbReference type="Proteomes" id="UP000011014">
    <property type="component" value="Unassembled WGS sequence"/>
</dbReference>
<name>E4YNK4_OIKDI</name>
<dbReference type="EMBL" id="FN654890">
    <property type="protein sequence ID" value="CBY37052.1"/>
    <property type="molecule type" value="Genomic_DNA"/>
</dbReference>
<accession>E4YNK4</accession>
<evidence type="ECO:0000256" key="1">
    <source>
        <dbReference type="SAM" id="SignalP"/>
    </source>
</evidence>
<dbReference type="PROSITE" id="PS51257">
    <property type="entry name" value="PROKAR_LIPOPROTEIN"/>
    <property type="match status" value="1"/>
</dbReference>
<sequence>MKLSLFFFTIASAQSCNGSSCTPGGGGGGQSGNHTMIAESKSKLHHVREPCEDRCDAAREEQLKRCESLEDEEEQERCRRHVGQNHRECLNGCSGGGPEPDCKTRCEQKHHEEMRKCQTLENEQEQERCAHQAQMNFHNCMEENCQRPE</sequence>
<organism evidence="2">
    <name type="scientific">Oikopleura dioica</name>
    <name type="common">Tunicate</name>
    <dbReference type="NCBI Taxonomy" id="34765"/>
    <lineage>
        <taxon>Eukaryota</taxon>
        <taxon>Metazoa</taxon>
        <taxon>Chordata</taxon>
        <taxon>Tunicata</taxon>
        <taxon>Appendicularia</taxon>
        <taxon>Copelata</taxon>
        <taxon>Oikopleuridae</taxon>
        <taxon>Oikopleura</taxon>
    </lineage>
</organism>
<proteinExistence type="predicted"/>
<reference evidence="2" key="1">
    <citation type="journal article" date="2010" name="Science">
        <title>Plasticity of animal genome architecture unmasked by rapid evolution of a pelagic tunicate.</title>
        <authorList>
            <person name="Denoeud F."/>
            <person name="Henriet S."/>
            <person name="Mungpakdee S."/>
            <person name="Aury J.M."/>
            <person name="Da Silva C."/>
            <person name="Brinkmann H."/>
            <person name="Mikhaleva J."/>
            <person name="Olsen L.C."/>
            <person name="Jubin C."/>
            <person name="Canestro C."/>
            <person name="Bouquet J.M."/>
            <person name="Danks G."/>
            <person name="Poulain J."/>
            <person name="Campsteijn C."/>
            <person name="Adamski M."/>
            <person name="Cross I."/>
            <person name="Yadetie F."/>
            <person name="Muffato M."/>
            <person name="Louis A."/>
            <person name="Butcher S."/>
            <person name="Tsagkogeorga G."/>
            <person name="Konrad A."/>
            <person name="Singh S."/>
            <person name="Jensen M.F."/>
            <person name="Cong E.H."/>
            <person name="Eikeseth-Otteraa H."/>
            <person name="Noel B."/>
            <person name="Anthouard V."/>
            <person name="Porcel B.M."/>
            <person name="Kachouri-Lafond R."/>
            <person name="Nishino A."/>
            <person name="Ugolini M."/>
            <person name="Chourrout P."/>
            <person name="Nishida H."/>
            <person name="Aasland R."/>
            <person name="Huzurbazar S."/>
            <person name="Westhof E."/>
            <person name="Delsuc F."/>
            <person name="Lehrach H."/>
            <person name="Reinhardt R."/>
            <person name="Weissenbach J."/>
            <person name="Roy S.W."/>
            <person name="Artiguenave F."/>
            <person name="Postlethwait J.H."/>
            <person name="Manak J.R."/>
            <person name="Thompson E.M."/>
            <person name="Jaillon O."/>
            <person name="Du Pasquier L."/>
            <person name="Boudinot P."/>
            <person name="Liberles D.A."/>
            <person name="Volff J.N."/>
            <person name="Philippe H."/>
            <person name="Lenhard B."/>
            <person name="Roest Crollius H."/>
            <person name="Wincker P."/>
            <person name="Chourrout D."/>
        </authorList>
    </citation>
    <scope>NUCLEOTIDE SEQUENCE [LARGE SCALE GENOMIC DNA]</scope>
</reference>